<name>A0A502G7Q1_9PROT</name>
<proteinExistence type="predicted"/>
<dbReference type="OrthoDB" id="5355061at2"/>
<dbReference type="PANTHER" id="PTHR11138">
    <property type="entry name" value="METHIONYL-TRNA FORMYLTRANSFERASE"/>
    <property type="match status" value="1"/>
</dbReference>
<keyword evidence="3" id="KW-0808">Transferase</keyword>
<dbReference type="PANTHER" id="PTHR11138:SF5">
    <property type="entry name" value="METHIONYL-TRNA FORMYLTRANSFERASE, MITOCHONDRIAL"/>
    <property type="match status" value="1"/>
</dbReference>
<reference evidence="3 4" key="1">
    <citation type="journal article" date="2019" name="Environ. Microbiol.">
        <title>Species interactions and distinct microbial communities in high Arctic permafrost affected cryosols are associated with the CH4 and CO2 gas fluxes.</title>
        <authorList>
            <person name="Altshuler I."/>
            <person name="Hamel J."/>
            <person name="Turney S."/>
            <person name="Magnuson E."/>
            <person name="Levesque R."/>
            <person name="Greer C."/>
            <person name="Whyte L.G."/>
        </authorList>
    </citation>
    <scope>NUCLEOTIDE SEQUENCE [LARGE SCALE GENOMIC DNA]</scope>
    <source>
        <strain evidence="3 4">S9.3B</strain>
    </source>
</reference>
<dbReference type="EMBL" id="RCZP01000006">
    <property type="protein sequence ID" value="TPG58147.1"/>
    <property type="molecule type" value="Genomic_DNA"/>
</dbReference>
<feature type="signal peptide" evidence="1">
    <location>
        <begin position="1"/>
        <end position="27"/>
    </location>
</feature>
<keyword evidence="1" id="KW-0732">Signal</keyword>
<comment type="caution">
    <text evidence="3">The sequence shown here is derived from an EMBL/GenBank/DDBJ whole genome shotgun (WGS) entry which is preliminary data.</text>
</comment>
<dbReference type="Proteomes" id="UP000317078">
    <property type="component" value="Unassembled WGS sequence"/>
</dbReference>
<evidence type="ECO:0000259" key="2">
    <source>
        <dbReference type="Pfam" id="PF00551"/>
    </source>
</evidence>
<dbReference type="Gene3D" id="3.40.50.12230">
    <property type="match status" value="1"/>
</dbReference>
<evidence type="ECO:0000313" key="3">
    <source>
        <dbReference type="EMBL" id="TPG58147.1"/>
    </source>
</evidence>
<feature type="chain" id="PRO_5021503573" evidence="1">
    <location>
        <begin position="28"/>
        <end position="272"/>
    </location>
</feature>
<keyword evidence="4" id="KW-1185">Reference proteome</keyword>
<organism evidence="3 4">
    <name type="scientific">Muricoccus nepalensis</name>
    <dbReference type="NCBI Taxonomy" id="1854500"/>
    <lineage>
        <taxon>Bacteria</taxon>
        <taxon>Pseudomonadati</taxon>
        <taxon>Pseudomonadota</taxon>
        <taxon>Alphaproteobacteria</taxon>
        <taxon>Acetobacterales</taxon>
        <taxon>Roseomonadaceae</taxon>
        <taxon>Muricoccus</taxon>
    </lineage>
</organism>
<accession>A0A502G7Q1</accession>
<dbReference type="GO" id="GO:0004479">
    <property type="term" value="F:methionyl-tRNA formyltransferase activity"/>
    <property type="evidence" value="ECO:0007669"/>
    <property type="project" value="TreeGrafter"/>
</dbReference>
<protein>
    <submittedName>
        <fullName evidence="3">Formyl transferase</fullName>
    </submittedName>
</protein>
<gene>
    <name evidence="3" type="ORF">EAH89_09315</name>
</gene>
<dbReference type="AlphaFoldDB" id="A0A502G7Q1"/>
<feature type="domain" description="Formyl transferase N-terminal" evidence="2">
    <location>
        <begin position="109"/>
        <end position="214"/>
    </location>
</feature>
<dbReference type="SUPFAM" id="SSF53328">
    <property type="entry name" value="Formyltransferase"/>
    <property type="match status" value="1"/>
</dbReference>
<sequence length="272" mass="28240">MSGAPLPRIALLTLASAASAGAVAAFAARHRDSLALVGLSNPYRRSAGGPLGQAWRHLRRSGPRLLGYLLVNMALPRLAGLLSPGPGPLARALSDGAARVVAVEDVNGPAFAEALRASGAELIVTFHFDGILSAETLALAPKGGINVHPSLLPRHRGPIPTFWAGLEGNGAHGVTVHRLVPRIDAGAVLAQRAVPLPPGTTVSAAARLLHEAAVPLAAEALARLATGDAEERPVEPLPYRPFPSRAALRDARRRGLRLVDAADIRAALRARL</sequence>
<dbReference type="Pfam" id="PF00551">
    <property type="entry name" value="Formyl_trans_N"/>
    <property type="match status" value="1"/>
</dbReference>
<dbReference type="InterPro" id="IPR002376">
    <property type="entry name" value="Formyl_transf_N"/>
</dbReference>
<dbReference type="CDD" id="cd08369">
    <property type="entry name" value="FMT_core"/>
    <property type="match status" value="1"/>
</dbReference>
<evidence type="ECO:0000313" key="4">
    <source>
        <dbReference type="Proteomes" id="UP000317078"/>
    </source>
</evidence>
<dbReference type="InterPro" id="IPR036477">
    <property type="entry name" value="Formyl_transf_N_sf"/>
</dbReference>
<evidence type="ECO:0000256" key="1">
    <source>
        <dbReference type="SAM" id="SignalP"/>
    </source>
</evidence>